<dbReference type="EMBL" id="JAICBX010000001">
    <property type="protein sequence ID" value="MBW8635585.1"/>
    <property type="molecule type" value="Genomic_DNA"/>
</dbReference>
<evidence type="ECO:0000256" key="1">
    <source>
        <dbReference type="SAM" id="SignalP"/>
    </source>
</evidence>
<organism evidence="2 3">
    <name type="scientific">Flavimaribacter sediminis</name>
    <dbReference type="NCBI Taxonomy" id="2865987"/>
    <lineage>
        <taxon>Bacteria</taxon>
        <taxon>Pseudomonadati</taxon>
        <taxon>Pseudomonadota</taxon>
        <taxon>Alphaproteobacteria</taxon>
        <taxon>Hyphomicrobiales</taxon>
        <taxon>Rhizobiaceae</taxon>
        <taxon>Flavimaribacter</taxon>
    </lineage>
</organism>
<protein>
    <recommendedName>
        <fullName evidence="4">DUF4382 domain-containing protein</fullName>
    </recommendedName>
</protein>
<feature type="signal peptide" evidence="1">
    <location>
        <begin position="1"/>
        <end position="27"/>
    </location>
</feature>
<name>A0AAE3CXY1_9HYPH</name>
<feature type="chain" id="PRO_5041902060" description="DUF4382 domain-containing protein" evidence="1">
    <location>
        <begin position="28"/>
        <end position="564"/>
    </location>
</feature>
<keyword evidence="1" id="KW-0732">Signal</keyword>
<evidence type="ECO:0008006" key="4">
    <source>
        <dbReference type="Google" id="ProtNLM"/>
    </source>
</evidence>
<evidence type="ECO:0000313" key="3">
    <source>
        <dbReference type="Proteomes" id="UP001196509"/>
    </source>
</evidence>
<dbReference type="RefSeq" id="WP_220226317.1">
    <property type="nucleotide sequence ID" value="NZ_JAICBX010000001.1"/>
</dbReference>
<keyword evidence="3" id="KW-1185">Reference proteome</keyword>
<sequence>MKQWLKNLAIAGATAGAVVLGAASASAVSFTVVIDKIELMPNGNSTDRFVIYNPAAGIGASATSTLDLLNANKTGATLPVTAPKSGTYNTMLVTFSEISVGARTASVSATQSLLASLGTTQGFGREQGRNVLIMGDPGTGAASISADLNNGVAFATVPVMQPVVSNGATVSLPAFDFFLPASKVVTSGSGIINVTSVPVPLAVARTDVDSASVPNVTIGVKDIAFKSVPTASGPFAAKVGLFRSALDMKPIYVGTATLVSNTSVTSKTITEVTFLDVADGTYLPLAWIDSDNDGLLDSGESAIMVDSTNTLFSNTQNTLTINKETLFGSGTAGTVSATSAAFTGSTTGLGSTFGASANGFLGESETSYLFPAREISVTLAATPAASVTLANDADDCAANCGLTVTIGGGVAGVNPATAIAAVSLTVGSVALPSISLVIDDDNTSTAGGNTINAADIGKLAVTTNAETVISNNALMTYSNDGNGVGIIKISPVPLATITTIDRTAAYGTYSLDVEIQANDPEGTALGAVDTTTLSSTDVALASGGHTLATNTVLIAKTLTADLGN</sequence>
<accession>A0AAE3CXY1</accession>
<proteinExistence type="predicted"/>
<dbReference type="Proteomes" id="UP001196509">
    <property type="component" value="Unassembled WGS sequence"/>
</dbReference>
<gene>
    <name evidence="2" type="ORF">K1W69_00175</name>
</gene>
<evidence type="ECO:0000313" key="2">
    <source>
        <dbReference type="EMBL" id="MBW8635585.1"/>
    </source>
</evidence>
<comment type="caution">
    <text evidence="2">The sequence shown here is derived from an EMBL/GenBank/DDBJ whole genome shotgun (WGS) entry which is preliminary data.</text>
</comment>
<dbReference type="AlphaFoldDB" id="A0AAE3CXY1"/>
<reference evidence="2" key="1">
    <citation type="submission" date="2021-08" db="EMBL/GenBank/DDBJ databases">
        <title>Hoeflea bacterium WL0058 sp. nov., isolated from the sediment.</title>
        <authorList>
            <person name="Wang L."/>
            <person name="Zhang D."/>
        </authorList>
    </citation>
    <scope>NUCLEOTIDE SEQUENCE</scope>
    <source>
        <strain evidence="2">WL0058</strain>
    </source>
</reference>